<dbReference type="RefSeq" id="WP_377354928.1">
    <property type="nucleotide sequence ID" value="NZ_JBHLUG010000017.1"/>
</dbReference>
<gene>
    <name evidence="2" type="ORF">Pth03_18630</name>
</gene>
<sequence>MLREAMETAMVALEHTVGTTPLEVARAVLAAAHLPAAAARAVQGRPRRLIPGLWTHWGVSLIRRPAPARFHEDDRSRRRDRGLRPLDLEEHPAELTRHLLALLD</sequence>
<protein>
    <submittedName>
        <fullName evidence="2">Uncharacterized protein</fullName>
    </submittedName>
</protein>
<accession>A0A8J3V3P7</accession>
<reference evidence="2" key="1">
    <citation type="submission" date="2021-01" db="EMBL/GenBank/DDBJ databases">
        <title>Whole genome shotgun sequence of Planotetraspora thailandica NBRC 104271.</title>
        <authorList>
            <person name="Komaki H."/>
            <person name="Tamura T."/>
        </authorList>
    </citation>
    <scope>NUCLEOTIDE SEQUENCE</scope>
    <source>
        <strain evidence="2">NBRC 104271</strain>
    </source>
</reference>
<evidence type="ECO:0000256" key="1">
    <source>
        <dbReference type="SAM" id="MobiDB-lite"/>
    </source>
</evidence>
<organism evidence="2 3">
    <name type="scientific">Planotetraspora thailandica</name>
    <dbReference type="NCBI Taxonomy" id="487172"/>
    <lineage>
        <taxon>Bacteria</taxon>
        <taxon>Bacillati</taxon>
        <taxon>Actinomycetota</taxon>
        <taxon>Actinomycetes</taxon>
        <taxon>Streptosporangiales</taxon>
        <taxon>Streptosporangiaceae</taxon>
        <taxon>Planotetraspora</taxon>
    </lineage>
</organism>
<name>A0A8J3V3P7_9ACTN</name>
<evidence type="ECO:0000313" key="3">
    <source>
        <dbReference type="Proteomes" id="UP000605992"/>
    </source>
</evidence>
<comment type="caution">
    <text evidence="2">The sequence shown here is derived from an EMBL/GenBank/DDBJ whole genome shotgun (WGS) entry which is preliminary data.</text>
</comment>
<feature type="region of interest" description="Disordered" evidence="1">
    <location>
        <begin position="69"/>
        <end position="88"/>
    </location>
</feature>
<evidence type="ECO:0000313" key="2">
    <source>
        <dbReference type="EMBL" id="GII53474.1"/>
    </source>
</evidence>
<proteinExistence type="predicted"/>
<dbReference type="Proteomes" id="UP000605992">
    <property type="component" value="Unassembled WGS sequence"/>
</dbReference>
<dbReference type="AlphaFoldDB" id="A0A8J3V3P7"/>
<keyword evidence="3" id="KW-1185">Reference proteome</keyword>
<dbReference type="EMBL" id="BOOR01000010">
    <property type="protein sequence ID" value="GII53474.1"/>
    <property type="molecule type" value="Genomic_DNA"/>
</dbReference>